<dbReference type="GO" id="GO:0072546">
    <property type="term" value="C:EMC complex"/>
    <property type="evidence" value="ECO:0007669"/>
    <property type="project" value="InterPro"/>
</dbReference>
<sequence length="201" mass="22515">MAEYNVSSRAYCKMVLHAAKYPHCAVNGVLLAEKRQSGEMKTIDLIDAIPLFHLSLSLAPMMEVALIQIEEYCKKADLVIAGYYHANELHEESSPKIIAKRIASKIHENSSGVIDACLLMIDNSRISVNATEEFYDIYLYNNSEWKLKETKDTLMEGALEAAASLLHSKAQSDLTDFDNHLDNITLDWTNPAINEIIDHSA</sequence>
<dbReference type="Pfam" id="PF03665">
    <property type="entry name" value="UPF0172"/>
    <property type="match status" value="1"/>
</dbReference>
<name>X1Z8H4_CAPTE</name>
<accession>X1Z8H4</accession>
<dbReference type="Proteomes" id="UP000014760">
    <property type="component" value="Unassembled WGS sequence"/>
</dbReference>
<evidence type="ECO:0000313" key="3">
    <source>
        <dbReference type="EnsemblMetazoa" id="CapteP159144"/>
    </source>
</evidence>
<dbReference type="OMA" id="PHCAING"/>
<reference evidence="4" key="1">
    <citation type="submission" date="2012-12" db="EMBL/GenBank/DDBJ databases">
        <authorList>
            <person name="Hellsten U."/>
            <person name="Grimwood J."/>
            <person name="Chapman J.A."/>
            <person name="Shapiro H."/>
            <person name="Aerts A."/>
            <person name="Otillar R.P."/>
            <person name="Terry A.Y."/>
            <person name="Boore J.L."/>
            <person name="Simakov O."/>
            <person name="Marletaz F."/>
            <person name="Cho S.-J."/>
            <person name="Edsinger-Gonzales E."/>
            <person name="Havlak P."/>
            <person name="Kuo D.-H."/>
            <person name="Larsson T."/>
            <person name="Lv J."/>
            <person name="Arendt D."/>
            <person name="Savage R."/>
            <person name="Osoegawa K."/>
            <person name="de Jong P."/>
            <person name="Lindberg D.R."/>
            <person name="Seaver E.C."/>
            <person name="Weisblat D.A."/>
            <person name="Putnam N.H."/>
            <person name="Grigoriev I.V."/>
            <person name="Rokhsar D.S."/>
        </authorList>
    </citation>
    <scope>NUCLEOTIDE SEQUENCE</scope>
    <source>
        <strain evidence="4">I ESC-2004</strain>
    </source>
</reference>
<dbReference type="HOGENOM" id="CLU_087337_0_1_1"/>
<comment type="similarity">
    <text evidence="1">Belongs to the EMC8/EMC9 family.</text>
</comment>
<proteinExistence type="inferred from homology"/>
<dbReference type="PANTHER" id="PTHR12941:SF10">
    <property type="entry name" value="ER MEMBRANE PROTEIN COMPLEX SUBUNIT 8_9 HOMOLOG"/>
    <property type="match status" value="1"/>
</dbReference>
<evidence type="ECO:0000256" key="1">
    <source>
        <dbReference type="ARBA" id="ARBA00007461"/>
    </source>
</evidence>
<reference evidence="3" key="3">
    <citation type="submission" date="2015-06" db="UniProtKB">
        <authorList>
            <consortium name="EnsemblMetazoa"/>
        </authorList>
    </citation>
    <scope>IDENTIFICATION</scope>
</reference>
<dbReference type="InterPro" id="IPR037518">
    <property type="entry name" value="MPN"/>
</dbReference>
<evidence type="ECO:0000259" key="2">
    <source>
        <dbReference type="PROSITE" id="PS50249"/>
    </source>
</evidence>
<organism evidence="3 4">
    <name type="scientific">Capitella teleta</name>
    <name type="common">Polychaete worm</name>
    <dbReference type="NCBI Taxonomy" id="283909"/>
    <lineage>
        <taxon>Eukaryota</taxon>
        <taxon>Metazoa</taxon>
        <taxon>Spiralia</taxon>
        <taxon>Lophotrochozoa</taxon>
        <taxon>Annelida</taxon>
        <taxon>Polychaeta</taxon>
        <taxon>Sedentaria</taxon>
        <taxon>Scolecida</taxon>
        <taxon>Capitellidae</taxon>
        <taxon>Capitella</taxon>
    </lineage>
</organism>
<dbReference type="EnsemblMetazoa" id="CapteT159144">
    <property type="protein sequence ID" value="CapteP159144"/>
    <property type="gene ID" value="CapteG159144"/>
</dbReference>
<evidence type="ECO:0000313" key="4">
    <source>
        <dbReference type="Proteomes" id="UP000014760"/>
    </source>
</evidence>
<dbReference type="PANTHER" id="PTHR12941">
    <property type="entry name" value="ER MEMBRANE PROTEIN COMPLEX"/>
    <property type="match status" value="1"/>
</dbReference>
<feature type="domain" description="MPN" evidence="2">
    <location>
        <begin position="4"/>
        <end position="140"/>
    </location>
</feature>
<protein>
    <recommendedName>
        <fullName evidence="2">MPN domain-containing protein</fullName>
    </recommendedName>
</protein>
<dbReference type="AlphaFoldDB" id="X1Z8H4"/>
<reference evidence="4" key="2">
    <citation type="journal article" date="2013" name="Nature">
        <title>Insights into bilaterian evolution from three spiralian genomes.</title>
        <authorList>
            <person name="Simakov O."/>
            <person name="Marletaz F."/>
            <person name="Cho S.J."/>
            <person name="Edsinger-Gonzales E."/>
            <person name="Havlak P."/>
            <person name="Hellsten U."/>
            <person name="Kuo D.H."/>
            <person name="Larsson T."/>
            <person name="Lv J."/>
            <person name="Arendt D."/>
            <person name="Savage R."/>
            <person name="Osoegawa K."/>
            <person name="de Jong P."/>
            <person name="Grimwood J."/>
            <person name="Chapman J.A."/>
            <person name="Shapiro H."/>
            <person name="Aerts A."/>
            <person name="Otillar R.P."/>
            <person name="Terry A.Y."/>
            <person name="Boore J.L."/>
            <person name="Grigoriev I.V."/>
            <person name="Lindberg D.R."/>
            <person name="Seaver E.C."/>
            <person name="Weisblat D.A."/>
            <person name="Putnam N.H."/>
            <person name="Rokhsar D.S."/>
        </authorList>
    </citation>
    <scope>NUCLEOTIDE SEQUENCE</scope>
    <source>
        <strain evidence="4">I ESC-2004</strain>
    </source>
</reference>
<dbReference type="CDD" id="cd08060">
    <property type="entry name" value="MPN_UPF0172"/>
    <property type="match status" value="1"/>
</dbReference>
<dbReference type="EMBL" id="AMQN01012456">
    <property type="status" value="NOT_ANNOTATED_CDS"/>
    <property type="molecule type" value="Genomic_DNA"/>
</dbReference>
<dbReference type="PROSITE" id="PS50249">
    <property type="entry name" value="MPN"/>
    <property type="match status" value="1"/>
</dbReference>
<keyword evidence="4" id="KW-1185">Reference proteome</keyword>
<dbReference type="InterPro" id="IPR005366">
    <property type="entry name" value="EMC8/9"/>
</dbReference>